<dbReference type="EMBL" id="NUAJ01000061">
    <property type="protein sequence ID" value="PEN45122.1"/>
    <property type="molecule type" value="Genomic_DNA"/>
</dbReference>
<name>A0AB36SD16_9BACI</name>
<comment type="caution">
    <text evidence="2">The sequence shown here is derived from an EMBL/GenBank/DDBJ whole genome shotgun (WGS) entry which is preliminary data.</text>
</comment>
<organism evidence="2 3">
    <name type="scientific">Bacillus toyonensis</name>
    <dbReference type="NCBI Taxonomy" id="155322"/>
    <lineage>
        <taxon>Bacteria</taxon>
        <taxon>Bacillati</taxon>
        <taxon>Bacillota</taxon>
        <taxon>Bacilli</taxon>
        <taxon>Bacillales</taxon>
        <taxon>Bacillaceae</taxon>
        <taxon>Bacillus</taxon>
        <taxon>Bacillus cereus group</taxon>
    </lineage>
</organism>
<dbReference type="AlphaFoldDB" id="A0AB36SD16"/>
<proteinExistence type="predicted"/>
<reference evidence="2 3" key="1">
    <citation type="submission" date="2017-09" db="EMBL/GenBank/DDBJ databases">
        <title>Large-scale bioinformatics analysis of Bacillus genomes uncovers conserved roles of natural products in bacterial physiology.</title>
        <authorList>
            <consortium name="Agbiome Team Llc"/>
            <person name="Bleich R.M."/>
            <person name="Kirk G.J."/>
            <person name="Santa Maria K.C."/>
            <person name="Allen S.E."/>
            <person name="Farag S."/>
            <person name="Shank E.A."/>
            <person name="Bowers A."/>
        </authorList>
    </citation>
    <scope>NUCLEOTIDE SEQUENCE [LARGE SCALE GENOMIC DNA]</scope>
    <source>
        <strain evidence="2 3">AFS027958</strain>
    </source>
</reference>
<accession>A0AB36SD16</accession>
<dbReference type="Proteomes" id="UP000220934">
    <property type="component" value="Unassembled WGS sequence"/>
</dbReference>
<protein>
    <submittedName>
        <fullName evidence="2">Uncharacterized protein</fullName>
    </submittedName>
</protein>
<evidence type="ECO:0000256" key="1">
    <source>
        <dbReference type="SAM" id="SignalP"/>
    </source>
</evidence>
<dbReference type="Gene3D" id="2.40.40.10">
    <property type="entry name" value="RlpA-like domain"/>
    <property type="match status" value="1"/>
</dbReference>
<dbReference type="RefSeq" id="WP_098060479.1">
    <property type="nucleotide sequence ID" value="NZ_NUAG01000005.1"/>
</dbReference>
<feature type="chain" id="PRO_5044277108" evidence="1">
    <location>
        <begin position="24"/>
        <end position="135"/>
    </location>
</feature>
<gene>
    <name evidence="2" type="ORF">CN596_30460</name>
</gene>
<feature type="signal peptide" evidence="1">
    <location>
        <begin position="1"/>
        <end position="23"/>
    </location>
</feature>
<evidence type="ECO:0000313" key="3">
    <source>
        <dbReference type="Proteomes" id="UP000220934"/>
    </source>
</evidence>
<keyword evidence="1" id="KW-0732">Signal</keyword>
<sequence length="135" mass="14899">MKKKFSFIFIIATFLLTTVNVFGGQTAKADTITRYGKISNYTPYKPGSDGKWMTDNDCAVDSSEAYIRKGTKIVVTNLDKGKSRVLEKWDYGEFKKFGVIVDVLPNTFVALGGKLSDGQIKNGRTERSGGIAIIE</sequence>
<evidence type="ECO:0000313" key="2">
    <source>
        <dbReference type="EMBL" id="PEN45122.1"/>
    </source>
</evidence>
<dbReference type="InterPro" id="IPR036908">
    <property type="entry name" value="RlpA-like_sf"/>
</dbReference>